<dbReference type="SUPFAM" id="SSF53218">
    <property type="entry name" value="Molybdenum cofactor biosynthesis proteins"/>
    <property type="match status" value="1"/>
</dbReference>
<evidence type="ECO:0000313" key="5">
    <source>
        <dbReference type="Proteomes" id="UP000295710"/>
    </source>
</evidence>
<dbReference type="InterPro" id="IPR036425">
    <property type="entry name" value="MoaB/Mog-like_dom_sf"/>
</dbReference>
<dbReference type="InterPro" id="IPR001453">
    <property type="entry name" value="MoaB/Mog_dom"/>
</dbReference>
<dbReference type="AlphaFoldDB" id="A0A4R4FJK3"/>
<keyword evidence="5" id="KW-1185">Reference proteome</keyword>
<comment type="caution">
    <text evidence="4">The sequence shown here is derived from an EMBL/GenBank/DDBJ whole genome shotgun (WGS) entry which is preliminary data.</text>
</comment>
<reference evidence="4 5" key="1">
    <citation type="journal article" date="2016" name="Nat. Microbiol.">
        <title>The Mouse Intestinal Bacterial Collection (miBC) provides host-specific insight into cultured diversity and functional potential of the gut microbiota.</title>
        <authorList>
            <person name="Lagkouvardos I."/>
            <person name="Pukall R."/>
            <person name="Abt B."/>
            <person name="Foesel B.U."/>
            <person name="Meier-Kolthoff J.P."/>
            <person name="Kumar N."/>
            <person name="Bresciani A."/>
            <person name="Martinez I."/>
            <person name="Just S."/>
            <person name="Ziegler C."/>
            <person name="Brugiroux S."/>
            <person name="Garzetti D."/>
            <person name="Wenning M."/>
            <person name="Bui T.P."/>
            <person name="Wang J."/>
            <person name="Hugenholtz F."/>
            <person name="Plugge C.M."/>
            <person name="Peterson D.A."/>
            <person name="Hornef M.W."/>
            <person name="Baines J.F."/>
            <person name="Smidt H."/>
            <person name="Walter J."/>
            <person name="Kristiansen K."/>
            <person name="Nielsen H.B."/>
            <person name="Haller D."/>
            <person name="Overmann J."/>
            <person name="Stecher B."/>
            <person name="Clavel T."/>
        </authorList>
    </citation>
    <scope>NUCLEOTIDE SEQUENCE [LARGE SCALE GENOMIC DNA]</scope>
    <source>
        <strain evidence="4 5">DSM 28560</strain>
    </source>
</reference>
<dbReference type="PANTHER" id="PTHR43764">
    <property type="entry name" value="MOLYBDENUM COFACTOR BIOSYNTHESIS"/>
    <property type="match status" value="1"/>
</dbReference>
<name>A0A4R4FJK3_9FIRM</name>
<dbReference type="GO" id="GO:0006777">
    <property type="term" value="P:Mo-molybdopterin cofactor biosynthetic process"/>
    <property type="evidence" value="ECO:0007669"/>
    <property type="project" value="UniProtKB-KW"/>
</dbReference>
<keyword evidence="2" id="KW-0501">Molybdenum cofactor biosynthesis</keyword>
<dbReference type="NCBIfam" id="TIGR00177">
    <property type="entry name" value="molyb_syn"/>
    <property type="match status" value="1"/>
</dbReference>
<evidence type="ECO:0000256" key="1">
    <source>
        <dbReference type="ARBA" id="ARBA00005046"/>
    </source>
</evidence>
<dbReference type="RefSeq" id="WP_132274892.1">
    <property type="nucleotide sequence ID" value="NZ_JAOBST010000003.1"/>
</dbReference>
<comment type="pathway">
    <text evidence="1">Cofactor biosynthesis; molybdopterin biosynthesis.</text>
</comment>
<sequence>MKVAIITASTEIYKGLKEDAGGQVVKKIMEDAGHSIVFMKALPSDHKVISTVMQRMADAHLTDLILTTGGSGCAQHDCTPEATMDVVDRPILGIPEAMRAFTMQVTKRSMLNRSAAGIRGDVLIVNLPGNAKAVKQCLDYLLPEITHAVEVIKGE</sequence>
<accession>A0A4R4FJK3</accession>
<organism evidence="4 5">
    <name type="scientific">Extibacter muris</name>
    <dbReference type="NCBI Taxonomy" id="1796622"/>
    <lineage>
        <taxon>Bacteria</taxon>
        <taxon>Bacillati</taxon>
        <taxon>Bacillota</taxon>
        <taxon>Clostridia</taxon>
        <taxon>Lachnospirales</taxon>
        <taxon>Lachnospiraceae</taxon>
        <taxon>Extibacter</taxon>
    </lineage>
</organism>
<dbReference type="Pfam" id="PF00994">
    <property type="entry name" value="MoCF_biosynth"/>
    <property type="match status" value="1"/>
</dbReference>
<gene>
    <name evidence="4" type="ORF">E1963_02545</name>
</gene>
<dbReference type="InterPro" id="IPR051920">
    <property type="entry name" value="MPT_Adenylyltrnsfr/MoaC-Rel"/>
</dbReference>
<dbReference type="Gene3D" id="3.40.980.10">
    <property type="entry name" value="MoaB/Mog-like domain"/>
    <property type="match status" value="1"/>
</dbReference>
<evidence type="ECO:0000313" key="4">
    <source>
        <dbReference type="EMBL" id="TDA22989.1"/>
    </source>
</evidence>
<dbReference type="EMBL" id="SMMX01000002">
    <property type="protein sequence ID" value="TDA22989.1"/>
    <property type="molecule type" value="Genomic_DNA"/>
</dbReference>
<evidence type="ECO:0000259" key="3">
    <source>
        <dbReference type="SMART" id="SM00852"/>
    </source>
</evidence>
<dbReference type="SMART" id="SM00852">
    <property type="entry name" value="MoCF_biosynth"/>
    <property type="match status" value="1"/>
</dbReference>
<dbReference type="Proteomes" id="UP000295710">
    <property type="component" value="Unassembled WGS sequence"/>
</dbReference>
<dbReference type="CDD" id="cd00886">
    <property type="entry name" value="MogA_MoaB"/>
    <property type="match status" value="1"/>
</dbReference>
<protein>
    <submittedName>
        <fullName evidence="4">MogA/MoaB family molybdenum cofactor biosynthesis protein</fullName>
    </submittedName>
</protein>
<evidence type="ECO:0000256" key="2">
    <source>
        <dbReference type="ARBA" id="ARBA00023150"/>
    </source>
</evidence>
<proteinExistence type="predicted"/>
<dbReference type="PANTHER" id="PTHR43764:SF1">
    <property type="entry name" value="MOLYBDOPTERIN MOLYBDOTRANSFERASE"/>
    <property type="match status" value="1"/>
</dbReference>
<feature type="domain" description="MoaB/Mog" evidence="3">
    <location>
        <begin position="4"/>
        <end position="148"/>
    </location>
</feature>